<organism evidence="2 3">
    <name type="scientific">Mikania micrantha</name>
    <name type="common">bitter vine</name>
    <dbReference type="NCBI Taxonomy" id="192012"/>
    <lineage>
        <taxon>Eukaryota</taxon>
        <taxon>Viridiplantae</taxon>
        <taxon>Streptophyta</taxon>
        <taxon>Embryophyta</taxon>
        <taxon>Tracheophyta</taxon>
        <taxon>Spermatophyta</taxon>
        <taxon>Magnoliopsida</taxon>
        <taxon>eudicotyledons</taxon>
        <taxon>Gunneridae</taxon>
        <taxon>Pentapetalae</taxon>
        <taxon>asterids</taxon>
        <taxon>campanulids</taxon>
        <taxon>Asterales</taxon>
        <taxon>Asteraceae</taxon>
        <taxon>Asteroideae</taxon>
        <taxon>Heliantheae alliance</taxon>
        <taxon>Eupatorieae</taxon>
        <taxon>Mikania</taxon>
    </lineage>
</organism>
<evidence type="ECO:0000256" key="1">
    <source>
        <dbReference type="SAM" id="MobiDB-lite"/>
    </source>
</evidence>
<feature type="region of interest" description="Disordered" evidence="1">
    <location>
        <begin position="78"/>
        <end position="136"/>
    </location>
</feature>
<feature type="compositionally biased region" description="Low complexity" evidence="1">
    <location>
        <begin position="78"/>
        <end position="90"/>
    </location>
</feature>
<protein>
    <submittedName>
        <fullName evidence="2">Uncharacterized protein</fullName>
    </submittedName>
</protein>
<gene>
    <name evidence="2" type="ORF">E3N88_10130</name>
</gene>
<proteinExistence type="predicted"/>
<evidence type="ECO:0000313" key="2">
    <source>
        <dbReference type="EMBL" id="KAD6118859.1"/>
    </source>
</evidence>
<dbReference type="Proteomes" id="UP000326396">
    <property type="component" value="Linkage Group LG13"/>
</dbReference>
<accession>A0A5N6PAX9</accession>
<dbReference type="EMBL" id="SZYD01000005">
    <property type="protein sequence ID" value="KAD6118859.1"/>
    <property type="molecule type" value="Genomic_DNA"/>
</dbReference>
<reference evidence="2 3" key="1">
    <citation type="submission" date="2019-05" db="EMBL/GenBank/DDBJ databases">
        <title>Mikania micrantha, genome provides insights into the molecular mechanism of rapid growth.</title>
        <authorList>
            <person name="Liu B."/>
        </authorList>
    </citation>
    <scope>NUCLEOTIDE SEQUENCE [LARGE SCALE GENOMIC DNA]</scope>
    <source>
        <strain evidence="2">NLD-2019</strain>
        <tissue evidence="2">Leaf</tissue>
    </source>
</reference>
<comment type="caution">
    <text evidence="2">The sequence shown here is derived from an EMBL/GenBank/DDBJ whole genome shotgun (WGS) entry which is preliminary data.</text>
</comment>
<evidence type="ECO:0000313" key="3">
    <source>
        <dbReference type="Proteomes" id="UP000326396"/>
    </source>
</evidence>
<name>A0A5N6PAX9_9ASTR</name>
<dbReference type="OrthoDB" id="1742889at2759"/>
<feature type="compositionally biased region" description="Low complexity" evidence="1">
    <location>
        <begin position="99"/>
        <end position="115"/>
    </location>
</feature>
<dbReference type="AlphaFoldDB" id="A0A5N6PAX9"/>
<sequence length="136" mass="14528">MIHAEIQSLLEYHGVPVYQSMSMLKSSNGLMNTLATNSASKYDFTVQKGQDVTIKVAPLIRCCYRRSFSRSCFARVAPAPGADAPAADSPKASKKTHKSPTAPASSESPADSPESVVADQEANGNKVEDLTILPLM</sequence>
<keyword evidence="3" id="KW-1185">Reference proteome</keyword>